<gene>
    <name evidence="4" type="ORF">HMPREF9698_00510</name>
</gene>
<feature type="compositionally biased region" description="Acidic residues" evidence="1">
    <location>
        <begin position="391"/>
        <end position="401"/>
    </location>
</feature>
<feature type="compositionally biased region" description="Basic and acidic residues" evidence="1">
    <location>
        <begin position="36"/>
        <end position="45"/>
    </location>
</feature>
<accession>K9EXL1</accession>
<feature type="compositionally biased region" description="Basic and acidic residues" evidence="1">
    <location>
        <begin position="402"/>
        <end position="411"/>
    </location>
</feature>
<feature type="region of interest" description="Disordered" evidence="1">
    <location>
        <begin position="1"/>
        <end position="49"/>
    </location>
</feature>
<evidence type="ECO:0000259" key="3">
    <source>
        <dbReference type="Pfam" id="PF17573"/>
    </source>
</evidence>
<keyword evidence="5" id="KW-1185">Reference proteome</keyword>
<evidence type="ECO:0000259" key="2">
    <source>
        <dbReference type="Pfam" id="PF01378"/>
    </source>
</evidence>
<feature type="region of interest" description="Disordered" evidence="1">
    <location>
        <begin position="384"/>
        <end position="502"/>
    </location>
</feature>
<feature type="domain" description="GA-like" evidence="3">
    <location>
        <begin position="42"/>
        <end position="90"/>
    </location>
</feature>
<feature type="non-terminal residue" evidence="4">
    <location>
        <position position="1"/>
    </location>
</feature>
<proteinExistence type="predicted"/>
<dbReference type="InterPro" id="IPR009063">
    <property type="entry name" value="Ig/albumin-bd_sf"/>
</dbReference>
<reference evidence="4 5" key="1">
    <citation type="submission" date="2012-09" db="EMBL/GenBank/DDBJ databases">
        <title>The Genome Sequence of Alloiococcus otitis ATCC 51267.</title>
        <authorList>
            <consortium name="The Broad Institute Genome Sequencing Platform"/>
            <person name="Earl A."/>
            <person name="Ward D."/>
            <person name="Feldgarden M."/>
            <person name="Gevers D."/>
            <person name="Huys G."/>
            <person name="Walker B."/>
            <person name="Young S.K."/>
            <person name="Zeng Q."/>
            <person name="Gargeya S."/>
            <person name="Fitzgerald M."/>
            <person name="Haas B."/>
            <person name="Abouelleil A."/>
            <person name="Alvarado L."/>
            <person name="Arachchi H.M."/>
            <person name="Berlin A.M."/>
            <person name="Chapman S.B."/>
            <person name="Goldberg J."/>
            <person name="Griggs A."/>
            <person name="Gujja S."/>
            <person name="Hansen M."/>
            <person name="Howarth C."/>
            <person name="Imamovic A."/>
            <person name="Larimer J."/>
            <person name="McCowen C."/>
            <person name="Montmayeur A."/>
            <person name="Murphy C."/>
            <person name="Neiman D."/>
            <person name="Pearson M."/>
            <person name="Priest M."/>
            <person name="Roberts A."/>
            <person name="Saif S."/>
            <person name="Shea T."/>
            <person name="Sisk P."/>
            <person name="Sykes S."/>
            <person name="Wortman J."/>
            <person name="Nusbaum C."/>
            <person name="Birren B."/>
        </authorList>
    </citation>
    <scope>NUCLEOTIDE SEQUENCE [LARGE SCALE GENOMIC DNA]</scope>
    <source>
        <strain evidence="4 5">ATCC 51267</strain>
    </source>
</reference>
<evidence type="ECO:0000256" key="1">
    <source>
        <dbReference type="SAM" id="MobiDB-lite"/>
    </source>
</evidence>
<dbReference type="SUPFAM" id="SSF46997">
    <property type="entry name" value="Bacterial immunoglobulin/albumin-binding domains"/>
    <property type="match status" value="1"/>
</dbReference>
<dbReference type="PATRIC" id="fig|883081.3.peg.509"/>
<dbReference type="EMBL" id="AGXA01000008">
    <property type="protein sequence ID" value="EKU93955.1"/>
    <property type="molecule type" value="Genomic_DNA"/>
</dbReference>
<dbReference type="Proteomes" id="UP000009875">
    <property type="component" value="Unassembled WGS sequence"/>
</dbReference>
<dbReference type="Gene3D" id="1.10.8.40">
    <property type="entry name" value="Albumin-binding domain"/>
    <property type="match status" value="1"/>
</dbReference>
<feature type="compositionally biased region" description="Polar residues" evidence="1">
    <location>
        <begin position="468"/>
        <end position="478"/>
    </location>
</feature>
<protein>
    <submittedName>
        <fullName evidence="4">Uncharacterized protein</fullName>
    </submittedName>
</protein>
<dbReference type="Pfam" id="PF01378">
    <property type="entry name" value="IgG_binding_B"/>
    <property type="match status" value="3"/>
</dbReference>
<dbReference type="AlphaFoldDB" id="K9EXL1"/>
<feature type="compositionally biased region" description="Low complexity" evidence="1">
    <location>
        <begin position="483"/>
        <end position="502"/>
    </location>
</feature>
<comment type="caution">
    <text evidence="4">The sequence shown here is derived from an EMBL/GenBank/DDBJ whole genome shotgun (WGS) entry which is preliminary data.</text>
</comment>
<evidence type="ECO:0000313" key="4">
    <source>
        <dbReference type="EMBL" id="EKU93955.1"/>
    </source>
</evidence>
<evidence type="ECO:0000313" key="5">
    <source>
        <dbReference type="Proteomes" id="UP000009875"/>
    </source>
</evidence>
<dbReference type="STRING" id="883081.HMPREF9698_00510"/>
<dbReference type="InterPro" id="IPR000724">
    <property type="entry name" value="IgG-bd_B"/>
</dbReference>
<feature type="domain" description="IgG-binding B" evidence="2">
    <location>
        <begin position="226"/>
        <end position="295"/>
    </location>
</feature>
<dbReference type="InterPro" id="IPR035152">
    <property type="entry name" value="GA-like"/>
</dbReference>
<dbReference type="RefSeq" id="WP_003777046.1">
    <property type="nucleotide sequence ID" value="NZ_JH992957.1"/>
</dbReference>
<name>K9EXL1_9LACT</name>
<dbReference type="Gene3D" id="3.10.20.10">
    <property type="match status" value="3"/>
</dbReference>
<dbReference type="HOGENOM" id="CLU_512461_0_0_9"/>
<organism evidence="4 5">
    <name type="scientific">Alloiococcus otitis ATCC 51267</name>
    <dbReference type="NCBI Taxonomy" id="883081"/>
    <lineage>
        <taxon>Bacteria</taxon>
        <taxon>Bacillati</taxon>
        <taxon>Bacillota</taxon>
        <taxon>Bacilli</taxon>
        <taxon>Lactobacillales</taxon>
        <taxon>Carnobacteriaceae</taxon>
        <taxon>Alloiococcus</taxon>
    </lineage>
</organism>
<feature type="domain" description="IgG-binding B" evidence="2">
    <location>
        <begin position="325"/>
        <end position="389"/>
    </location>
</feature>
<feature type="compositionally biased region" description="Acidic residues" evidence="1">
    <location>
        <begin position="412"/>
        <end position="442"/>
    </location>
</feature>
<feature type="domain" description="IgG-binding B" evidence="2">
    <location>
        <begin position="129"/>
        <end position="198"/>
    </location>
</feature>
<sequence>TTVPNEEQSGIEGATSVDSEHDFNAPEIDWSEADQAYEREQEQKAQELQAAKEAAIAEVQTAGFTDEKYAGWINAQETVQDVNAVKREILTTVPNEEQSGVEGETSVDSEYDFNAPEIDWSGLEEAVAEEEAQEEVYTLYYYGQRTQNQNGVTTVKASSPREALEYFQNYLSENGLDAGDFNWHYESDDRVFTASEKIEGEASVDSEYDFNAPDIDWSGLEDAVAEEEAQEEVYTFYYFGQRTQNQNGATTVKASSPREALEYFQNFLSERGLDAGDFNWHYESEDRVFTASEKIEGEASVDSEYDFVRPDFDWSGLEEAIQDEENQEAVYTFVYITQNTKGKNGATTVKASSPEEALEYFQNWAKENDLGELDWSYDEDTKTFTGREKLEDDSDDDSGDTGEEKPGHGDSDTGDSDSDDSTEDETEEEGKEGSDEADDTTSDDSKDQKPGQVAPVKLGKGSEGQVATPVQDSKQVSGQKAPAGQAQASNQEAAEESGQTLPDTATSAWALGLLGLSSLAGGLFAGKNKED</sequence>
<dbReference type="Pfam" id="PF17573">
    <property type="entry name" value="GA-like"/>
    <property type="match status" value="1"/>
</dbReference>